<dbReference type="Gene3D" id="3.50.50.60">
    <property type="entry name" value="FAD/NAD(P)-binding domain"/>
    <property type="match status" value="1"/>
</dbReference>
<accession>A0ABR1RX39</accession>
<organism evidence="7 8">
    <name type="scientific">Apiospora rasikravindrae</name>
    <dbReference type="NCBI Taxonomy" id="990691"/>
    <lineage>
        <taxon>Eukaryota</taxon>
        <taxon>Fungi</taxon>
        <taxon>Dikarya</taxon>
        <taxon>Ascomycota</taxon>
        <taxon>Pezizomycotina</taxon>
        <taxon>Sordariomycetes</taxon>
        <taxon>Xylariomycetidae</taxon>
        <taxon>Amphisphaeriales</taxon>
        <taxon>Apiosporaceae</taxon>
        <taxon>Apiospora</taxon>
    </lineage>
</organism>
<keyword evidence="4" id="KW-0274">FAD</keyword>
<evidence type="ECO:0000256" key="5">
    <source>
        <dbReference type="ARBA" id="ARBA00023002"/>
    </source>
</evidence>
<dbReference type="PANTHER" id="PTHR11552">
    <property type="entry name" value="GLUCOSE-METHANOL-CHOLINE GMC OXIDOREDUCTASE"/>
    <property type="match status" value="1"/>
</dbReference>
<dbReference type="EMBL" id="JAQQWK010000012">
    <property type="protein sequence ID" value="KAK8022464.1"/>
    <property type="molecule type" value="Genomic_DNA"/>
</dbReference>
<comment type="similarity">
    <text evidence="2">Belongs to the GMC oxidoreductase family.</text>
</comment>
<comment type="cofactor">
    <cofactor evidence="1">
        <name>FAD</name>
        <dbReference type="ChEBI" id="CHEBI:57692"/>
    </cofactor>
</comment>
<dbReference type="InterPro" id="IPR007867">
    <property type="entry name" value="GMC_OxRtase_C"/>
</dbReference>
<evidence type="ECO:0000259" key="6">
    <source>
        <dbReference type="Pfam" id="PF05199"/>
    </source>
</evidence>
<dbReference type="InterPro" id="IPR036188">
    <property type="entry name" value="FAD/NAD-bd_sf"/>
</dbReference>
<keyword evidence="3" id="KW-0285">Flavoprotein</keyword>
<dbReference type="SUPFAM" id="SSF51905">
    <property type="entry name" value="FAD/NAD(P)-binding domain"/>
    <property type="match status" value="1"/>
</dbReference>
<evidence type="ECO:0000313" key="8">
    <source>
        <dbReference type="Proteomes" id="UP001444661"/>
    </source>
</evidence>
<dbReference type="InterPro" id="IPR012132">
    <property type="entry name" value="GMC_OxRdtase"/>
</dbReference>
<keyword evidence="5" id="KW-0560">Oxidoreductase</keyword>
<dbReference type="PANTHER" id="PTHR11552:SF201">
    <property type="entry name" value="GLUCOSE-METHANOL-CHOLINE OXIDOREDUCTASE N-TERMINAL DOMAIN-CONTAINING PROTEIN"/>
    <property type="match status" value="1"/>
</dbReference>
<sequence>MYLRYVARERGGVVDYELRVYGMRNVRVVDVSVIPLQPLGNTQSALYAVAERAVGLIRNGRLM</sequence>
<feature type="domain" description="Glucose-methanol-choline oxidoreductase C-terminal" evidence="6">
    <location>
        <begin position="8"/>
        <end position="50"/>
    </location>
</feature>
<evidence type="ECO:0000256" key="4">
    <source>
        <dbReference type="ARBA" id="ARBA00022827"/>
    </source>
</evidence>
<comment type="caution">
    <text evidence="7">The sequence shown here is derived from an EMBL/GenBank/DDBJ whole genome shotgun (WGS) entry which is preliminary data.</text>
</comment>
<proteinExistence type="inferred from homology"/>
<keyword evidence="8" id="KW-1185">Reference proteome</keyword>
<dbReference type="Proteomes" id="UP001444661">
    <property type="component" value="Unassembled WGS sequence"/>
</dbReference>
<protein>
    <recommendedName>
        <fullName evidence="6">Glucose-methanol-choline oxidoreductase C-terminal domain-containing protein</fullName>
    </recommendedName>
</protein>
<reference evidence="7 8" key="1">
    <citation type="submission" date="2023-01" db="EMBL/GenBank/DDBJ databases">
        <title>Analysis of 21 Apiospora genomes using comparative genomics revels a genus with tremendous synthesis potential of carbohydrate active enzymes and secondary metabolites.</title>
        <authorList>
            <person name="Sorensen T."/>
        </authorList>
    </citation>
    <scope>NUCLEOTIDE SEQUENCE [LARGE SCALE GENOMIC DNA]</scope>
    <source>
        <strain evidence="7 8">CBS 33761</strain>
    </source>
</reference>
<name>A0ABR1RX39_9PEZI</name>
<evidence type="ECO:0000256" key="2">
    <source>
        <dbReference type="ARBA" id="ARBA00010790"/>
    </source>
</evidence>
<dbReference type="Pfam" id="PF05199">
    <property type="entry name" value="GMC_oxred_C"/>
    <property type="match status" value="1"/>
</dbReference>
<gene>
    <name evidence="7" type="ORF">PG993_013231</name>
</gene>
<evidence type="ECO:0000313" key="7">
    <source>
        <dbReference type="EMBL" id="KAK8022464.1"/>
    </source>
</evidence>
<evidence type="ECO:0000256" key="1">
    <source>
        <dbReference type="ARBA" id="ARBA00001974"/>
    </source>
</evidence>
<evidence type="ECO:0000256" key="3">
    <source>
        <dbReference type="ARBA" id="ARBA00022630"/>
    </source>
</evidence>